<dbReference type="OrthoDB" id="87270at2"/>
<evidence type="ECO:0000256" key="3">
    <source>
        <dbReference type="ARBA" id="ARBA00023306"/>
    </source>
</evidence>
<dbReference type="Proteomes" id="UP000063275">
    <property type="component" value="Chromosome"/>
</dbReference>
<sequence>MGFFGKLGKDVKELVGFNSGEDDDIDEIEEQETSKAVTKRQKMEDEVDEFRYEDYSTIFIDPKQFEDCKKIAAYIEKEKMITINLENIGPNVAQRIMDFLAGAMEIKNASFAQIAKHVYTIVPENMKIYYEGKRREKKLIDLEKGEKFEEEN</sequence>
<dbReference type="PANTHER" id="PTHR35798:SF1">
    <property type="entry name" value="CELL DIVISION PROTEIN SEPF"/>
    <property type="match status" value="1"/>
</dbReference>
<evidence type="ECO:0000313" key="6">
    <source>
        <dbReference type="EMBL" id="ALQ40049.1"/>
    </source>
</evidence>
<organism evidence="6">
    <name type="scientific">Fusobacterium hwasookii ChDC F174</name>
    <dbReference type="NCBI Taxonomy" id="1307442"/>
    <lineage>
        <taxon>Bacteria</taxon>
        <taxon>Fusobacteriati</taxon>
        <taxon>Fusobacteriota</taxon>
        <taxon>Fusobacteriia</taxon>
        <taxon>Fusobacteriales</taxon>
        <taxon>Fusobacteriaceae</taxon>
        <taxon>Fusobacterium</taxon>
    </lineage>
</organism>
<dbReference type="EMBL" id="CP013331">
    <property type="protein sequence ID" value="ALQ40049.1"/>
    <property type="molecule type" value="Genomic_DNA"/>
</dbReference>
<evidence type="ECO:0000256" key="2">
    <source>
        <dbReference type="ARBA" id="ARBA00023210"/>
    </source>
</evidence>
<reference evidence="6 7" key="1">
    <citation type="submission" date="2015-11" db="EMBL/GenBank/DDBJ databases">
        <authorList>
            <person name="Zhang Y."/>
            <person name="Guo Z."/>
        </authorList>
    </citation>
    <scope>NUCLEOTIDE SEQUENCE [LARGE SCALE GENOMIC DNA]</scope>
    <source>
        <strain evidence="6 7">ChDC F174</strain>
    </source>
</reference>
<dbReference type="InterPro" id="IPR023052">
    <property type="entry name" value="Cell_div_SepF"/>
</dbReference>
<dbReference type="RefSeq" id="WP_005915496.1">
    <property type="nucleotide sequence ID" value="NZ_ATKF01000065.1"/>
</dbReference>
<dbReference type="Pfam" id="PF04472">
    <property type="entry name" value="SepF"/>
    <property type="match status" value="1"/>
</dbReference>
<feature type="region of interest" description="Disordered" evidence="5">
    <location>
        <begin position="21"/>
        <end position="40"/>
    </location>
</feature>
<evidence type="ECO:0000313" key="7">
    <source>
        <dbReference type="Proteomes" id="UP000063275"/>
    </source>
</evidence>
<proteinExistence type="predicted"/>
<dbReference type="KEGG" id="fhw:RN87_05835"/>
<evidence type="ECO:0000256" key="4">
    <source>
        <dbReference type="ARBA" id="ARBA00044936"/>
    </source>
</evidence>
<evidence type="ECO:0008006" key="8">
    <source>
        <dbReference type="Google" id="ProtNLM"/>
    </source>
</evidence>
<dbReference type="InterPro" id="IPR007561">
    <property type="entry name" value="Cell_div_SepF/SepF-rel"/>
</dbReference>
<feature type="compositionally biased region" description="Acidic residues" evidence="5">
    <location>
        <begin position="21"/>
        <end position="31"/>
    </location>
</feature>
<name>A0A0S2ZMW8_9FUSO</name>
<dbReference type="GeneID" id="60659239"/>
<keyword evidence="3" id="KW-0131">Cell cycle</keyword>
<evidence type="ECO:0000256" key="5">
    <source>
        <dbReference type="SAM" id="MobiDB-lite"/>
    </source>
</evidence>
<accession>A0A0S2ZMW8</accession>
<dbReference type="InterPro" id="IPR038594">
    <property type="entry name" value="SepF-like_sf"/>
</dbReference>
<gene>
    <name evidence="6" type="ORF">RN87_05835</name>
</gene>
<keyword evidence="1" id="KW-0132">Cell division</keyword>
<dbReference type="GO" id="GO:0000917">
    <property type="term" value="P:division septum assembly"/>
    <property type="evidence" value="ECO:0007669"/>
    <property type="project" value="UniProtKB-KW"/>
</dbReference>
<comment type="function">
    <text evidence="4">Cell division protein that is part of the divisome complex and is recruited early to the Z-ring. Probably stimulates Z-ring formation, perhaps through the cross-linking of FtsZ protofilaments. Its function overlaps with FtsA.</text>
</comment>
<dbReference type="PANTHER" id="PTHR35798">
    <property type="entry name" value="CELL DIVISION PROTEIN SEPF"/>
    <property type="match status" value="1"/>
</dbReference>
<keyword evidence="2" id="KW-0717">Septation</keyword>
<evidence type="ECO:0000256" key="1">
    <source>
        <dbReference type="ARBA" id="ARBA00022618"/>
    </source>
</evidence>
<dbReference type="Gene3D" id="3.30.110.150">
    <property type="entry name" value="SepF-like protein"/>
    <property type="match status" value="1"/>
</dbReference>
<dbReference type="AlphaFoldDB" id="A0A0S2ZMW8"/>
<protein>
    <recommendedName>
        <fullName evidence="8">Cell division protein SepF</fullName>
    </recommendedName>
</protein>